<dbReference type="InterPro" id="IPR010285">
    <property type="entry name" value="DNA_helicase_pif1-like_DEAD"/>
</dbReference>
<evidence type="ECO:0000256" key="5">
    <source>
        <dbReference type="ARBA" id="ARBA00022840"/>
    </source>
</evidence>
<feature type="compositionally biased region" description="Basic and acidic residues" evidence="11">
    <location>
        <begin position="63"/>
        <end position="75"/>
    </location>
</feature>
<comment type="cofactor">
    <cofactor evidence="9">
        <name>Mg(2+)</name>
        <dbReference type="ChEBI" id="CHEBI:18420"/>
    </cofactor>
</comment>
<sequence>MVKKKSDLKKSEWKKRKRNEIEYKANETLQNKLRKRKKLKCPEQRKIINTNEARRKIKIRKLETFKKKERKADRINKRKSRSNPLTASAEQNATKLRLRKKRLDAKFRNIENKSNSERNTRSRLNPAFKKKENKSNMTRMKNKRKNTDYQEKEAQSNKQRNKKLRLDKEYRNHELELNKKRNEIMRSNEEYRKNESELNILRNANMRTNEEYKKRESELNILRNANMRSNEEYKKRESELNILRNANMRSNEKFKKRESELNILRNANMRSNEEYKKRESELNILRNAYMRWNEEYKKRESELNILRNASMRSNEEYKKRESELNILRNAYMRSNEEYKKRESELNILRNASMRSNEEYKKRESELNILRNAHMRTNAEYKNRESELNILRNANMRSNEEYKKRESELNILRNANMRSNEEFKKRESELNILRNASMRSNEEYKKRESELNILRNEKMRSNEEFKKRESELNILRNANMRSNEEYKKRESELNATRITNKRLNDEYYSLELLANQHRIQNLREDPIYKICMDEKEKRRKQLLRLDELFAYRENYFNTIRHNITTKKNLHLSKLILQYLNNRKEGPDINCVCCNNIFFRKSLVNFNEDNYIKSSNSIESNRIFINTIRTNDSKFICNTCHKHCLKYKIPKMTETENLKFPNVPDYVRNLSSVEERMVAPYVPFMQIKALQPYALNSQLSLKGSVVNIHTDINDMIKILPRKFDELSIVQIKFKRHIEHKSDYLFETIKPSHICKALKYLKNTPLYTQNDININEEFFSNFEHSNEDIDFIIDEEDLKEIEQNYTSNTLQFINNYKQQNNTITDTYELNDEVLLHDDNQFQNRVKPLIIAPGQDKEPLPWHKLSNIDELCFPKIFGGYPLDKLKVLTYSERILSEVRRKDRRSCEPTRILFMAKRKIEESVYSNMNICLRKLAQNNNLKAENVLDTKTLSDIYRRDEGYQFLKQVRSSPTYWQDKKKHVFSMIKQIGFPTLFITLSASETKSFDLLSILYKLRYGKTLSFQEIIDLHPSIKTELIKNDPITCVRYLNERFNNIFKLLTVKGGILGNHYVTDMFVRCEFQQRGSVHQHAILYCNNIPTYDEKDLDSENRLIAFLDSIITCRYDPNNPYMMFQRHKHKPTCYKGRKKKTCRFHYPMYMMPETRILKAINDEELSGNEPIHIKKIKNLMLQYFNENTDISFIDMLQKLEITETEYINAIRSTLKNKKIFYKRNSLDVSINPYNPTILTLLESNMDLQGVLDAYAAAFYMVNYVTKIDAGLSKLLKEANEDVENGNYNIQQRLAKIANAFINGSVMSAQEAAYQILSLPLCHSTRSSIYINTVPKENRSRILKNKKELENLPKNSTDIFRSNIFDKYEKRLSKYENYCLADFACKFTTHEHITSDELIEEANENETIAKERKKDKILRSVTYKLDQDPNNYYRENVLLYLPFRNEDLDIINKNHKQLYNINKDIILRNKQKYYKINQSEIETALQELDEADESDDETDITTSFRTEDINILQQVGSTTTEKTYKLNFPTLISKEEIFNKINDLNIDQKKIIMHILYSFKTNQLPLRIFLNGSAGVGKSTVINAIYQLLTIYFSELPGENTDNNKILLCAPSGKAAYLIGGVTCHHAFALPITQCGSKMKDLSEDIANTIRSNFQFIKLIIIDEISMVGSNMFHKIDTRLRQIYGVNKSFGGISIITVGDLLQLPPVMDRPIYKYPSSSTLSNLSINKLWDEFKIYTLTKIMRQQNDIPFIHLLNNMAHGTMTDKDFALLDTRITTENNIPQDAIRLFGQNTFVDTYNQKKIAEMPGTIFEVVSKDKVIDSIPENEKQKLIDSLQHKKRQECGGLHNILQLKIGIKYMITKNIDVQDGLVNGAFGLLEWIEFNSAEEPTIAWLNFGNDKSIGRRLKNKYKSTKLESTQTTNLVPITKADNTINTKTGIVIMRTQFPLTPSEALTIHKSQGETYDKACINLTTLNKKFTSTALLYVAFSRFNEYKKNIEYQYLSEVFNYNINFLFRCTECGMVQEEYTDDELGLCIIIFGTFIHREPSLAASFLPEILLTITNMTSKLVFPWQFENSIYLPGSAVSVAHQFLRCVLHQMAPNGIFLQIFQTKMKGTSCTKFFRSILQALVDFNELNPIAPIQILLEGLNSKKLLPIENMSVVLRNVACYLENFPLEVNSSSGANSWSGLMLQFDNFFKRMIPLISSLDDITMMFQVMILLFKTPGMQLYKVSGCYVFEITKSVVFFQNFVHINENDSSDVD</sequence>
<comment type="caution">
    <text evidence="16">The sequence shown here is derived from an EMBL/GenBank/DDBJ whole genome shotgun (WGS) entry which is preliminary data.</text>
</comment>
<dbReference type="GO" id="GO:0005524">
    <property type="term" value="F:ATP binding"/>
    <property type="evidence" value="ECO:0007669"/>
    <property type="project" value="UniProtKB-KW"/>
</dbReference>
<feature type="compositionally biased region" description="Polar residues" evidence="11">
    <location>
        <begin position="82"/>
        <end position="93"/>
    </location>
</feature>
<feature type="region of interest" description="Disordered" evidence="11">
    <location>
        <begin position="108"/>
        <end position="163"/>
    </location>
</feature>
<dbReference type="InterPro" id="IPR049163">
    <property type="entry name" value="Pif1-like_2B_dom"/>
</dbReference>
<keyword evidence="2 9" id="KW-0227">DNA damage</keyword>
<dbReference type="InterPro" id="IPR051055">
    <property type="entry name" value="PIF1_helicase"/>
</dbReference>
<keyword evidence="1 9" id="KW-0547">Nucleotide-binding</keyword>
<keyword evidence="6" id="KW-0238">DNA-binding</keyword>
<comment type="catalytic activity">
    <reaction evidence="9">
        <text>ATP + H2O = ADP + phosphate + H(+)</text>
        <dbReference type="Rhea" id="RHEA:13065"/>
        <dbReference type="ChEBI" id="CHEBI:15377"/>
        <dbReference type="ChEBI" id="CHEBI:15378"/>
        <dbReference type="ChEBI" id="CHEBI:30616"/>
        <dbReference type="ChEBI" id="CHEBI:43474"/>
        <dbReference type="ChEBI" id="CHEBI:456216"/>
        <dbReference type="EC" id="5.6.2.3"/>
    </reaction>
</comment>
<evidence type="ECO:0000256" key="11">
    <source>
        <dbReference type="SAM" id="MobiDB-lite"/>
    </source>
</evidence>
<evidence type="ECO:0000256" key="10">
    <source>
        <dbReference type="SAM" id="Coils"/>
    </source>
</evidence>
<evidence type="ECO:0000259" key="15">
    <source>
        <dbReference type="Pfam" id="PF21530"/>
    </source>
</evidence>
<feature type="compositionally biased region" description="Basic and acidic residues" evidence="11">
    <location>
        <begin position="108"/>
        <end position="120"/>
    </location>
</feature>
<keyword evidence="10" id="KW-0175">Coiled coil</keyword>
<dbReference type="PANTHER" id="PTHR47642">
    <property type="entry name" value="ATP-DEPENDENT DNA HELICASE"/>
    <property type="match status" value="1"/>
</dbReference>
<name>A0ABD2W2I4_9HYME</name>
<evidence type="ECO:0000259" key="12">
    <source>
        <dbReference type="Pfam" id="PF05970"/>
    </source>
</evidence>
<dbReference type="GO" id="GO:0043139">
    <property type="term" value="F:5'-3' DNA helicase activity"/>
    <property type="evidence" value="ECO:0007669"/>
    <property type="project" value="UniProtKB-EC"/>
</dbReference>
<evidence type="ECO:0000256" key="9">
    <source>
        <dbReference type="RuleBase" id="RU363044"/>
    </source>
</evidence>
<keyword evidence="8" id="KW-0413">Isomerase</keyword>
<dbReference type="GO" id="GO:0006281">
    <property type="term" value="P:DNA repair"/>
    <property type="evidence" value="ECO:0007669"/>
    <property type="project" value="UniProtKB-KW"/>
</dbReference>
<evidence type="ECO:0000256" key="8">
    <source>
        <dbReference type="ARBA" id="ARBA00023235"/>
    </source>
</evidence>
<dbReference type="GO" id="GO:0016787">
    <property type="term" value="F:hydrolase activity"/>
    <property type="evidence" value="ECO:0007669"/>
    <property type="project" value="UniProtKB-KW"/>
</dbReference>
<evidence type="ECO:0000256" key="2">
    <source>
        <dbReference type="ARBA" id="ARBA00022763"/>
    </source>
</evidence>
<evidence type="ECO:0000256" key="7">
    <source>
        <dbReference type="ARBA" id="ARBA00023204"/>
    </source>
</evidence>
<feature type="domain" description="DNA helicase Pif1-like 2B" evidence="15">
    <location>
        <begin position="1851"/>
        <end position="1877"/>
    </location>
</feature>
<keyword evidence="9" id="KW-0233">DNA recombination</keyword>
<keyword evidence="3 9" id="KW-0378">Hydrolase</keyword>
<dbReference type="InterPro" id="IPR025476">
    <property type="entry name" value="Helitron_helicase-like"/>
</dbReference>
<dbReference type="Pfam" id="PF05970">
    <property type="entry name" value="PIF1"/>
    <property type="match status" value="1"/>
</dbReference>
<dbReference type="Proteomes" id="UP001627154">
    <property type="component" value="Unassembled WGS sequence"/>
</dbReference>
<dbReference type="Gene3D" id="3.40.50.300">
    <property type="entry name" value="P-loop containing nucleotide triphosphate hydrolases"/>
    <property type="match status" value="2"/>
</dbReference>
<evidence type="ECO:0000313" key="16">
    <source>
        <dbReference type="EMBL" id="KAL3387081.1"/>
    </source>
</evidence>
<dbReference type="GO" id="GO:0006310">
    <property type="term" value="P:DNA recombination"/>
    <property type="evidence" value="ECO:0007669"/>
    <property type="project" value="UniProtKB-KW"/>
</dbReference>
<dbReference type="EC" id="5.6.2.3" evidence="9"/>
<gene>
    <name evidence="16" type="ORF">TKK_017655</name>
</gene>
<organism evidence="16 17">
    <name type="scientific">Trichogramma kaykai</name>
    <dbReference type="NCBI Taxonomy" id="54128"/>
    <lineage>
        <taxon>Eukaryota</taxon>
        <taxon>Metazoa</taxon>
        <taxon>Ecdysozoa</taxon>
        <taxon>Arthropoda</taxon>
        <taxon>Hexapoda</taxon>
        <taxon>Insecta</taxon>
        <taxon>Pterygota</taxon>
        <taxon>Neoptera</taxon>
        <taxon>Endopterygota</taxon>
        <taxon>Hymenoptera</taxon>
        <taxon>Apocrita</taxon>
        <taxon>Proctotrupomorpha</taxon>
        <taxon>Chalcidoidea</taxon>
        <taxon>Trichogrammatidae</taxon>
        <taxon>Trichogramma</taxon>
    </lineage>
</organism>
<accession>A0ABD2W2I4</accession>
<dbReference type="InterPro" id="IPR046700">
    <property type="entry name" value="DUF6570"/>
</dbReference>
<evidence type="ECO:0000259" key="14">
    <source>
        <dbReference type="Pfam" id="PF20209"/>
    </source>
</evidence>
<feature type="region of interest" description="Disordered" evidence="11">
    <location>
        <begin position="63"/>
        <end position="93"/>
    </location>
</feature>
<comment type="similarity">
    <text evidence="9">Belongs to the helicase family.</text>
</comment>
<evidence type="ECO:0000259" key="13">
    <source>
        <dbReference type="Pfam" id="PF14214"/>
    </source>
</evidence>
<dbReference type="Pfam" id="PF14214">
    <property type="entry name" value="Helitron_like_N"/>
    <property type="match status" value="1"/>
</dbReference>
<dbReference type="Pfam" id="PF20209">
    <property type="entry name" value="DUF6570"/>
    <property type="match status" value="1"/>
</dbReference>
<dbReference type="PANTHER" id="PTHR47642:SF5">
    <property type="entry name" value="ATP-DEPENDENT DNA HELICASE"/>
    <property type="match status" value="1"/>
</dbReference>
<protein>
    <recommendedName>
        <fullName evidence="9">ATP-dependent DNA helicase</fullName>
        <ecNumber evidence="9">5.6.2.3</ecNumber>
    </recommendedName>
</protein>
<evidence type="ECO:0000256" key="4">
    <source>
        <dbReference type="ARBA" id="ARBA00022806"/>
    </source>
</evidence>
<evidence type="ECO:0000256" key="3">
    <source>
        <dbReference type="ARBA" id="ARBA00022801"/>
    </source>
</evidence>
<keyword evidence="5 9" id="KW-0067">ATP-binding</keyword>
<evidence type="ECO:0000256" key="1">
    <source>
        <dbReference type="ARBA" id="ARBA00022741"/>
    </source>
</evidence>
<feature type="domain" description="DUF6570" evidence="14">
    <location>
        <begin position="646"/>
        <end position="774"/>
    </location>
</feature>
<dbReference type="InterPro" id="IPR027417">
    <property type="entry name" value="P-loop_NTPase"/>
</dbReference>
<feature type="compositionally biased region" description="Basic and acidic residues" evidence="11">
    <location>
        <begin position="145"/>
        <end position="155"/>
    </location>
</feature>
<keyword evidence="7 9" id="KW-0234">DNA repair</keyword>
<reference evidence="16 17" key="1">
    <citation type="journal article" date="2024" name="bioRxiv">
        <title>A reference genome for Trichogramma kaykai: A tiny desert-dwelling parasitoid wasp with competing sex-ratio distorters.</title>
        <authorList>
            <person name="Culotta J."/>
            <person name="Lindsey A.R."/>
        </authorList>
    </citation>
    <scope>NUCLEOTIDE SEQUENCE [LARGE SCALE GENOMIC DNA]</scope>
    <source>
        <strain evidence="16 17">KSX58</strain>
    </source>
</reference>
<dbReference type="EMBL" id="JBJJXI010000141">
    <property type="protein sequence ID" value="KAL3387081.1"/>
    <property type="molecule type" value="Genomic_DNA"/>
</dbReference>
<evidence type="ECO:0000313" key="17">
    <source>
        <dbReference type="Proteomes" id="UP001627154"/>
    </source>
</evidence>
<keyword evidence="17" id="KW-1185">Reference proteome</keyword>
<feature type="domain" description="Helitron helicase-like" evidence="13">
    <location>
        <begin position="960"/>
        <end position="1087"/>
    </location>
</feature>
<feature type="coiled-coil region" evidence="10">
    <location>
        <begin position="443"/>
        <end position="505"/>
    </location>
</feature>
<dbReference type="Pfam" id="PF21530">
    <property type="entry name" value="Pif1_2B_dom"/>
    <property type="match status" value="1"/>
</dbReference>
<keyword evidence="4 9" id="KW-0347">Helicase</keyword>
<proteinExistence type="inferred from homology"/>
<feature type="domain" description="DNA helicase Pif1-like DEAD-box helicase" evidence="12">
    <location>
        <begin position="1547"/>
        <end position="1768"/>
    </location>
</feature>
<dbReference type="CDD" id="cd18809">
    <property type="entry name" value="SF1_C_RecD"/>
    <property type="match status" value="1"/>
</dbReference>
<evidence type="ECO:0000256" key="6">
    <source>
        <dbReference type="ARBA" id="ARBA00023125"/>
    </source>
</evidence>
<dbReference type="SUPFAM" id="SSF52540">
    <property type="entry name" value="P-loop containing nucleoside triphosphate hydrolases"/>
    <property type="match status" value="2"/>
</dbReference>
<feature type="coiled-coil region" evidence="10">
    <location>
        <begin position="275"/>
        <end position="309"/>
    </location>
</feature>